<feature type="compositionally biased region" description="Polar residues" evidence="1">
    <location>
        <begin position="51"/>
        <end position="68"/>
    </location>
</feature>
<reference evidence="2" key="1">
    <citation type="journal article" date="2013" name="BMC Genomics">
        <title>Unscrambling butterfly oogenesis.</title>
        <authorList>
            <person name="Carter J.M."/>
            <person name="Baker S.C."/>
            <person name="Pink R."/>
            <person name="Carter D.R."/>
            <person name="Collins A."/>
            <person name="Tomlin J."/>
            <person name="Gibbs M."/>
            <person name="Breuker C.J."/>
        </authorList>
    </citation>
    <scope>NUCLEOTIDE SEQUENCE</scope>
    <source>
        <tissue evidence="2">Ovary</tissue>
    </source>
</reference>
<feature type="region of interest" description="Disordered" evidence="1">
    <location>
        <begin position="1"/>
        <end position="68"/>
    </location>
</feature>
<sequence>SNSGLSGSGSSAPKYPSSSSDHFGFGSSGSGSKYPSSTGLSGSGSKYPPSTGMSGSGIQKQNYYPTSS</sequence>
<proteinExistence type="predicted"/>
<dbReference type="EMBL" id="GAIX01013794">
    <property type="protein sequence ID" value="JAA78766.1"/>
    <property type="molecule type" value="Transcribed_RNA"/>
</dbReference>
<name>S4NJ77_9NEOP</name>
<feature type="compositionally biased region" description="Low complexity" evidence="1">
    <location>
        <begin position="1"/>
        <end position="39"/>
    </location>
</feature>
<accession>S4NJ77</accession>
<dbReference type="AlphaFoldDB" id="S4NJ77"/>
<feature type="non-terminal residue" evidence="2">
    <location>
        <position position="68"/>
    </location>
</feature>
<organism evidence="2">
    <name type="scientific">Pararge aegeria</name>
    <name type="common">speckled wood butterfly</name>
    <dbReference type="NCBI Taxonomy" id="116150"/>
    <lineage>
        <taxon>Eukaryota</taxon>
        <taxon>Metazoa</taxon>
        <taxon>Ecdysozoa</taxon>
        <taxon>Arthropoda</taxon>
        <taxon>Hexapoda</taxon>
        <taxon>Insecta</taxon>
        <taxon>Pterygota</taxon>
        <taxon>Neoptera</taxon>
        <taxon>Endopterygota</taxon>
        <taxon>Lepidoptera</taxon>
        <taxon>Glossata</taxon>
        <taxon>Ditrysia</taxon>
        <taxon>Papilionoidea</taxon>
        <taxon>Nymphalidae</taxon>
        <taxon>Satyrinae</taxon>
        <taxon>Satyrini</taxon>
        <taxon>Parargina</taxon>
        <taxon>Pararge</taxon>
    </lineage>
</organism>
<evidence type="ECO:0000313" key="2">
    <source>
        <dbReference type="EMBL" id="JAA78766.1"/>
    </source>
</evidence>
<protein>
    <submittedName>
        <fullName evidence="2">Uncharacterized protein</fullName>
    </submittedName>
</protein>
<reference evidence="2" key="2">
    <citation type="submission" date="2013-05" db="EMBL/GenBank/DDBJ databases">
        <authorList>
            <person name="Carter J.-M."/>
            <person name="Baker S.C."/>
            <person name="Pink R."/>
            <person name="Carter D.R.F."/>
            <person name="Collins A."/>
            <person name="Tomlin J."/>
            <person name="Gibbs M."/>
            <person name="Breuker C.J."/>
        </authorList>
    </citation>
    <scope>NUCLEOTIDE SEQUENCE</scope>
    <source>
        <tissue evidence="2">Ovary</tissue>
    </source>
</reference>
<evidence type="ECO:0000256" key="1">
    <source>
        <dbReference type="SAM" id="MobiDB-lite"/>
    </source>
</evidence>
<feature type="non-terminal residue" evidence="2">
    <location>
        <position position="1"/>
    </location>
</feature>